<evidence type="ECO:0000313" key="1">
    <source>
        <dbReference type="EMBL" id="KAH3820630.1"/>
    </source>
</evidence>
<gene>
    <name evidence="1" type="ORF">DPMN_122376</name>
</gene>
<evidence type="ECO:0000313" key="2">
    <source>
        <dbReference type="Proteomes" id="UP000828390"/>
    </source>
</evidence>
<reference evidence="1" key="2">
    <citation type="submission" date="2020-11" db="EMBL/GenBank/DDBJ databases">
        <authorList>
            <person name="McCartney M.A."/>
            <person name="Auch B."/>
            <person name="Kono T."/>
            <person name="Mallez S."/>
            <person name="Becker A."/>
            <person name="Gohl D.M."/>
            <person name="Silverstein K.A.T."/>
            <person name="Koren S."/>
            <person name="Bechman K.B."/>
            <person name="Herman A."/>
            <person name="Abrahante J.E."/>
            <person name="Garbe J."/>
        </authorList>
    </citation>
    <scope>NUCLEOTIDE SEQUENCE</scope>
    <source>
        <strain evidence="1">Duluth1</strain>
        <tissue evidence="1">Whole animal</tissue>
    </source>
</reference>
<name>A0A9D4GP98_DREPO</name>
<accession>A0A9D4GP98</accession>
<sequence>MNSKNPGGHIFKQTGYIFVHIQNIIKTNILSKLHEDWTINFFTIIRKNAPPPGGHVFQPTRTIFELVQDIIGTIILVSKFHEDQTINVASRENAPPLGGHVFQATGTIFELVQDIIGTNLLAKVHDHRPINVASKVLKRFYYSYRMKNAPPPLRPYWTINLASKVITRKNARPLGSHVSQANVTILEIIQDII</sequence>
<proteinExistence type="predicted"/>
<reference evidence="1" key="1">
    <citation type="journal article" date="2019" name="bioRxiv">
        <title>The Genome of the Zebra Mussel, Dreissena polymorpha: A Resource for Invasive Species Research.</title>
        <authorList>
            <person name="McCartney M.A."/>
            <person name="Auch B."/>
            <person name="Kono T."/>
            <person name="Mallez S."/>
            <person name="Zhang Y."/>
            <person name="Obille A."/>
            <person name="Becker A."/>
            <person name="Abrahante J.E."/>
            <person name="Garbe J."/>
            <person name="Badalamenti J.P."/>
            <person name="Herman A."/>
            <person name="Mangelson H."/>
            <person name="Liachko I."/>
            <person name="Sullivan S."/>
            <person name="Sone E.D."/>
            <person name="Koren S."/>
            <person name="Silverstein K.A.T."/>
            <person name="Beckman K.B."/>
            <person name="Gohl D.M."/>
        </authorList>
    </citation>
    <scope>NUCLEOTIDE SEQUENCE</scope>
    <source>
        <strain evidence="1">Duluth1</strain>
        <tissue evidence="1">Whole animal</tissue>
    </source>
</reference>
<dbReference type="EMBL" id="JAIWYP010000005">
    <property type="protein sequence ID" value="KAH3820630.1"/>
    <property type="molecule type" value="Genomic_DNA"/>
</dbReference>
<protein>
    <submittedName>
        <fullName evidence="1">Uncharacterized protein</fullName>
    </submittedName>
</protein>
<keyword evidence="2" id="KW-1185">Reference proteome</keyword>
<dbReference type="AlphaFoldDB" id="A0A9D4GP98"/>
<dbReference type="Proteomes" id="UP000828390">
    <property type="component" value="Unassembled WGS sequence"/>
</dbReference>
<organism evidence="1 2">
    <name type="scientific">Dreissena polymorpha</name>
    <name type="common">Zebra mussel</name>
    <name type="synonym">Mytilus polymorpha</name>
    <dbReference type="NCBI Taxonomy" id="45954"/>
    <lineage>
        <taxon>Eukaryota</taxon>
        <taxon>Metazoa</taxon>
        <taxon>Spiralia</taxon>
        <taxon>Lophotrochozoa</taxon>
        <taxon>Mollusca</taxon>
        <taxon>Bivalvia</taxon>
        <taxon>Autobranchia</taxon>
        <taxon>Heteroconchia</taxon>
        <taxon>Euheterodonta</taxon>
        <taxon>Imparidentia</taxon>
        <taxon>Neoheterodontei</taxon>
        <taxon>Myida</taxon>
        <taxon>Dreissenoidea</taxon>
        <taxon>Dreissenidae</taxon>
        <taxon>Dreissena</taxon>
    </lineage>
</organism>
<comment type="caution">
    <text evidence="1">The sequence shown here is derived from an EMBL/GenBank/DDBJ whole genome shotgun (WGS) entry which is preliminary data.</text>
</comment>